<dbReference type="Proteomes" id="UP001633002">
    <property type="component" value="Unassembled WGS sequence"/>
</dbReference>
<dbReference type="AlphaFoldDB" id="A0ABD3I058"/>
<dbReference type="InterPro" id="IPR024158">
    <property type="entry name" value="Mt_import_TIM15"/>
</dbReference>
<gene>
    <name evidence="7" type="ORF">R1sor_009772</name>
</gene>
<keyword evidence="2 4" id="KW-0863">Zinc-finger</keyword>
<feature type="region of interest" description="Disordered" evidence="5">
    <location>
        <begin position="143"/>
        <end position="179"/>
    </location>
</feature>
<evidence type="ECO:0000313" key="8">
    <source>
        <dbReference type="Proteomes" id="UP001633002"/>
    </source>
</evidence>
<name>A0ABD3I058_9MARC</name>
<dbReference type="Pfam" id="PF05180">
    <property type="entry name" value="zf-DNL"/>
    <property type="match status" value="1"/>
</dbReference>
<evidence type="ECO:0000256" key="3">
    <source>
        <dbReference type="ARBA" id="ARBA00022833"/>
    </source>
</evidence>
<evidence type="ECO:0000259" key="6">
    <source>
        <dbReference type="PROSITE" id="PS51501"/>
    </source>
</evidence>
<keyword evidence="1" id="KW-0479">Metal-binding</keyword>
<organism evidence="7 8">
    <name type="scientific">Riccia sorocarpa</name>
    <dbReference type="NCBI Taxonomy" id="122646"/>
    <lineage>
        <taxon>Eukaryota</taxon>
        <taxon>Viridiplantae</taxon>
        <taxon>Streptophyta</taxon>
        <taxon>Embryophyta</taxon>
        <taxon>Marchantiophyta</taxon>
        <taxon>Marchantiopsida</taxon>
        <taxon>Marchantiidae</taxon>
        <taxon>Marchantiales</taxon>
        <taxon>Ricciaceae</taxon>
        <taxon>Riccia</taxon>
    </lineage>
</organism>
<feature type="compositionally biased region" description="Low complexity" evidence="5">
    <location>
        <begin position="153"/>
        <end position="175"/>
    </location>
</feature>
<dbReference type="InterPro" id="IPR007853">
    <property type="entry name" value="Znf_DNL-typ"/>
</dbReference>
<dbReference type="PANTHER" id="PTHR20922:SF13">
    <property type="entry name" value="DNL-TYPE ZINC FINGER PROTEIN"/>
    <property type="match status" value="1"/>
</dbReference>
<sequence length="286" mass="31759">MDDQIDQWDFSHYSWIVGGADFGFPSVTRAQIVTINFSTFRSSAQDTARSLQARRLQDIVAHMAFRSASQRLCLAQLSRVSQLNRGLTQGAEKSAPGFRSLKWFRSSSEPRPYEELHASCPRFGQQFYRNEYCRSLSTGLRSETEERVEREGTVLTSSAETTSSAASSGDSSRPSETSVNISVESAYVSSPRHDLAMLFTCTVCETRSAKTMSRASYETGVVIVRCPGCKNLHLIADRYGWFGEKGGVEDFLAEKGIDVRTGSEASYEFTMDDLAGWSPQEKPGKV</sequence>
<dbReference type="PANTHER" id="PTHR20922">
    <property type="entry name" value="DNL-TYPE ZINC FINGER PROTEIN"/>
    <property type="match status" value="1"/>
</dbReference>
<evidence type="ECO:0000256" key="1">
    <source>
        <dbReference type="ARBA" id="ARBA00022723"/>
    </source>
</evidence>
<evidence type="ECO:0000256" key="5">
    <source>
        <dbReference type="SAM" id="MobiDB-lite"/>
    </source>
</evidence>
<keyword evidence="8" id="KW-1185">Reference proteome</keyword>
<accession>A0ABD3I058</accession>
<feature type="compositionally biased region" description="Basic and acidic residues" evidence="5">
    <location>
        <begin position="143"/>
        <end position="152"/>
    </location>
</feature>
<keyword evidence="3" id="KW-0862">Zinc</keyword>
<evidence type="ECO:0000256" key="2">
    <source>
        <dbReference type="ARBA" id="ARBA00022771"/>
    </source>
</evidence>
<reference evidence="7 8" key="1">
    <citation type="submission" date="2024-09" db="EMBL/GenBank/DDBJ databases">
        <title>Chromosome-scale assembly of Riccia sorocarpa.</title>
        <authorList>
            <person name="Paukszto L."/>
        </authorList>
    </citation>
    <scope>NUCLEOTIDE SEQUENCE [LARGE SCALE GENOMIC DNA]</scope>
    <source>
        <strain evidence="7">LP-2024</strain>
        <tissue evidence="7">Aerial parts of the thallus</tissue>
    </source>
</reference>
<dbReference type="PROSITE" id="PS51501">
    <property type="entry name" value="ZF_DNL"/>
    <property type="match status" value="1"/>
</dbReference>
<proteinExistence type="predicted"/>
<feature type="domain" description="DNL-type" evidence="6">
    <location>
        <begin position="190"/>
        <end position="284"/>
    </location>
</feature>
<dbReference type="GO" id="GO:0008270">
    <property type="term" value="F:zinc ion binding"/>
    <property type="evidence" value="ECO:0007669"/>
    <property type="project" value="UniProtKB-KW"/>
</dbReference>
<evidence type="ECO:0000256" key="4">
    <source>
        <dbReference type="PROSITE-ProRule" id="PRU00834"/>
    </source>
</evidence>
<protein>
    <recommendedName>
        <fullName evidence="6">DNL-type domain-containing protein</fullName>
    </recommendedName>
</protein>
<dbReference type="EMBL" id="JBJQOH010000002">
    <property type="protein sequence ID" value="KAL3695696.1"/>
    <property type="molecule type" value="Genomic_DNA"/>
</dbReference>
<comment type="caution">
    <text evidence="7">The sequence shown here is derived from an EMBL/GenBank/DDBJ whole genome shotgun (WGS) entry which is preliminary data.</text>
</comment>
<evidence type="ECO:0000313" key="7">
    <source>
        <dbReference type="EMBL" id="KAL3695696.1"/>
    </source>
</evidence>